<evidence type="ECO:0000313" key="1">
    <source>
        <dbReference type="EMBL" id="VDO35761.1"/>
    </source>
</evidence>
<name>A0A0R3QXM1_9BILA</name>
<dbReference type="AlphaFoldDB" id="A0A0R3QXM1"/>
<reference evidence="3" key="1">
    <citation type="submission" date="2017-02" db="UniProtKB">
        <authorList>
            <consortium name="WormBaseParasite"/>
        </authorList>
    </citation>
    <scope>IDENTIFICATION</scope>
</reference>
<protein>
    <submittedName>
        <fullName evidence="1 3">Uncharacterized protein</fullName>
    </submittedName>
</protein>
<keyword evidence="2" id="KW-1185">Reference proteome</keyword>
<reference evidence="1 2" key="2">
    <citation type="submission" date="2018-11" db="EMBL/GenBank/DDBJ databases">
        <authorList>
            <consortium name="Pathogen Informatics"/>
        </authorList>
    </citation>
    <scope>NUCLEOTIDE SEQUENCE [LARGE SCALE GENOMIC DNA]</scope>
</reference>
<organism evidence="3">
    <name type="scientific">Brugia timori</name>
    <dbReference type="NCBI Taxonomy" id="42155"/>
    <lineage>
        <taxon>Eukaryota</taxon>
        <taxon>Metazoa</taxon>
        <taxon>Ecdysozoa</taxon>
        <taxon>Nematoda</taxon>
        <taxon>Chromadorea</taxon>
        <taxon>Rhabditida</taxon>
        <taxon>Spirurina</taxon>
        <taxon>Spiruromorpha</taxon>
        <taxon>Filarioidea</taxon>
        <taxon>Onchocercidae</taxon>
        <taxon>Brugia</taxon>
    </lineage>
</organism>
<dbReference type="Proteomes" id="UP000280834">
    <property type="component" value="Unassembled WGS sequence"/>
</dbReference>
<accession>A0A0R3QXM1</accession>
<dbReference type="WBParaSite" id="BTMF_0001249301-mRNA-1">
    <property type="protein sequence ID" value="BTMF_0001249301-mRNA-1"/>
    <property type="gene ID" value="BTMF_0001249301"/>
</dbReference>
<proteinExistence type="predicted"/>
<gene>
    <name evidence="1" type="ORF">BTMF_LOCUS10507</name>
</gene>
<dbReference type="EMBL" id="UZAG01017636">
    <property type="protein sequence ID" value="VDO35761.1"/>
    <property type="molecule type" value="Genomic_DNA"/>
</dbReference>
<evidence type="ECO:0000313" key="2">
    <source>
        <dbReference type="Proteomes" id="UP000280834"/>
    </source>
</evidence>
<sequence length="170" mass="19534">MAASFRNIDEILSCDLRSILSNCKIYFFAMALLKDLSVDNEYVSKLAKNTASTQYIKRQHVNQIISYLRCLLLIINPIILKSCQKFGKNIMLMEITIEKISQFRSSSLINLYIHIFIECSNIKRNKLKILMKRMVIEFEDLTVPVQAHGRTSSPVSRKKAKLYLSVALIG</sequence>
<evidence type="ECO:0000313" key="3">
    <source>
        <dbReference type="WBParaSite" id="BTMF_0001249301-mRNA-1"/>
    </source>
</evidence>